<comment type="caution">
    <text evidence="2">The sequence shown here is derived from an EMBL/GenBank/DDBJ whole genome shotgun (WGS) entry which is preliminary data.</text>
</comment>
<sequence>MSEQVATQWLRYQMILRRLWALRPTNPSALLRPVDRIESVVLMVAAPIALAVVPVAGTVGTVVYANGATAVAGSCAGLGIVVVGWLSAWCLLFASARLAARRRDRYWDRHWRSFVRAAENSPHGDTQEGSP</sequence>
<evidence type="ECO:0000313" key="2">
    <source>
        <dbReference type="EMBL" id="MEU1952908.1"/>
    </source>
</evidence>
<gene>
    <name evidence="2" type="ORF">ABZ510_13680</name>
</gene>
<keyword evidence="1" id="KW-0812">Transmembrane</keyword>
<organism evidence="2 3">
    <name type="scientific">Nocardia rhamnosiphila</name>
    <dbReference type="NCBI Taxonomy" id="426716"/>
    <lineage>
        <taxon>Bacteria</taxon>
        <taxon>Bacillati</taxon>
        <taxon>Actinomycetota</taxon>
        <taxon>Actinomycetes</taxon>
        <taxon>Mycobacteriales</taxon>
        <taxon>Nocardiaceae</taxon>
        <taxon>Nocardia</taxon>
    </lineage>
</organism>
<proteinExistence type="predicted"/>
<keyword evidence="1" id="KW-1133">Transmembrane helix</keyword>
<evidence type="ECO:0000256" key="1">
    <source>
        <dbReference type="SAM" id="Phobius"/>
    </source>
</evidence>
<feature type="transmembrane region" description="Helical" evidence="1">
    <location>
        <begin position="71"/>
        <end position="94"/>
    </location>
</feature>
<accession>A0ABV2WPU3</accession>
<protein>
    <submittedName>
        <fullName evidence="2">Uncharacterized protein</fullName>
    </submittedName>
</protein>
<name>A0ABV2WPU3_9NOCA</name>
<keyword evidence="3" id="KW-1185">Reference proteome</keyword>
<evidence type="ECO:0000313" key="3">
    <source>
        <dbReference type="Proteomes" id="UP001550628"/>
    </source>
</evidence>
<keyword evidence="1" id="KW-0472">Membrane</keyword>
<feature type="transmembrane region" description="Helical" evidence="1">
    <location>
        <begin position="40"/>
        <end position="65"/>
    </location>
</feature>
<reference evidence="2 3" key="1">
    <citation type="submission" date="2024-06" db="EMBL/GenBank/DDBJ databases">
        <title>The Natural Products Discovery Center: Release of the First 8490 Sequenced Strains for Exploring Actinobacteria Biosynthetic Diversity.</title>
        <authorList>
            <person name="Kalkreuter E."/>
            <person name="Kautsar S.A."/>
            <person name="Yang D."/>
            <person name="Bader C.D."/>
            <person name="Teijaro C.N."/>
            <person name="Fluegel L."/>
            <person name="Davis C.M."/>
            <person name="Simpson J.R."/>
            <person name="Lauterbach L."/>
            <person name="Steele A.D."/>
            <person name="Gui C."/>
            <person name="Meng S."/>
            <person name="Li G."/>
            <person name="Viehrig K."/>
            <person name="Ye F."/>
            <person name="Su P."/>
            <person name="Kiefer A.F."/>
            <person name="Nichols A."/>
            <person name="Cepeda A.J."/>
            <person name="Yan W."/>
            <person name="Fan B."/>
            <person name="Jiang Y."/>
            <person name="Adhikari A."/>
            <person name="Zheng C.-J."/>
            <person name="Schuster L."/>
            <person name="Cowan T.M."/>
            <person name="Smanski M.J."/>
            <person name="Chevrette M.G."/>
            <person name="De Carvalho L.P.S."/>
            <person name="Shen B."/>
        </authorList>
    </citation>
    <scope>NUCLEOTIDE SEQUENCE [LARGE SCALE GENOMIC DNA]</scope>
    <source>
        <strain evidence="2 3">NPDC019708</strain>
    </source>
</reference>
<dbReference type="Proteomes" id="UP001550628">
    <property type="component" value="Unassembled WGS sequence"/>
</dbReference>
<dbReference type="EMBL" id="JBEYBF010000008">
    <property type="protein sequence ID" value="MEU1952908.1"/>
    <property type="molecule type" value="Genomic_DNA"/>
</dbReference>
<dbReference type="RefSeq" id="WP_356953916.1">
    <property type="nucleotide sequence ID" value="NZ_JBEYBD010000001.1"/>
</dbReference>